<dbReference type="EMBL" id="JAHRHY010000001">
    <property type="protein sequence ID" value="KAG9073313.1"/>
    <property type="molecule type" value="Genomic_DNA"/>
</dbReference>
<dbReference type="InterPro" id="IPR029033">
    <property type="entry name" value="His_PPase_superfam"/>
</dbReference>
<dbReference type="AlphaFoldDB" id="A0A9P8BZ57"/>
<evidence type="ECO:0000256" key="1">
    <source>
        <dbReference type="SAM" id="MobiDB-lite"/>
    </source>
</evidence>
<accession>A0A9P8BZ57</accession>
<evidence type="ECO:0000313" key="2">
    <source>
        <dbReference type="EMBL" id="KAG9073313.1"/>
    </source>
</evidence>
<dbReference type="Proteomes" id="UP000707451">
    <property type="component" value="Unassembled WGS sequence"/>
</dbReference>
<reference evidence="2" key="1">
    <citation type="submission" date="2021-06" db="EMBL/GenBank/DDBJ databases">
        <title>Genome Sequence of Mortierella hyaline Strain SCG-10, a Cold-Adapted, Nitrate-Reducing Fungus Isolated from Soil in Minnesota, USA.</title>
        <authorList>
            <person name="Aldossari N."/>
        </authorList>
    </citation>
    <scope>NUCLEOTIDE SEQUENCE</scope>
    <source>
        <strain evidence="2">SCG-10</strain>
    </source>
</reference>
<dbReference type="OrthoDB" id="433124at2759"/>
<proteinExistence type="predicted"/>
<dbReference type="PANTHER" id="PTHR16469">
    <property type="entry name" value="UBIQUITIN-ASSOCIATED AND SH3 DOMAIN-CONTAINING BA-RELATED"/>
    <property type="match status" value="1"/>
</dbReference>
<protein>
    <recommendedName>
        <fullName evidence="4">Phosphoglycerate mutase-like protein</fullName>
    </recommendedName>
</protein>
<name>A0A9P8BZ57_9FUNG</name>
<dbReference type="InterPro" id="IPR051710">
    <property type="entry name" value="Phosphatase_SH3-domain"/>
</dbReference>
<dbReference type="Gene3D" id="3.40.50.1240">
    <property type="entry name" value="Phosphoglycerate mutase-like"/>
    <property type="match status" value="1"/>
</dbReference>
<feature type="region of interest" description="Disordered" evidence="1">
    <location>
        <begin position="90"/>
        <end position="211"/>
    </location>
</feature>
<feature type="compositionally biased region" description="Low complexity" evidence="1">
    <location>
        <begin position="194"/>
        <end position="206"/>
    </location>
</feature>
<evidence type="ECO:0008006" key="4">
    <source>
        <dbReference type="Google" id="ProtNLM"/>
    </source>
</evidence>
<feature type="region of interest" description="Disordered" evidence="1">
    <location>
        <begin position="21"/>
        <end position="43"/>
    </location>
</feature>
<dbReference type="SUPFAM" id="SSF53254">
    <property type="entry name" value="Phosphoglycerate mutase-like"/>
    <property type="match status" value="1"/>
</dbReference>
<keyword evidence="3" id="KW-1185">Reference proteome</keyword>
<evidence type="ECO:0000313" key="3">
    <source>
        <dbReference type="Proteomes" id="UP000707451"/>
    </source>
</evidence>
<feature type="compositionally biased region" description="Low complexity" evidence="1">
    <location>
        <begin position="166"/>
        <end position="177"/>
    </location>
</feature>
<dbReference type="PANTHER" id="PTHR16469:SF27">
    <property type="entry name" value="UBIQUITIN-ASSOCIATED AND SH3 DOMAIN-CONTAINING BA-RELATED"/>
    <property type="match status" value="1"/>
</dbReference>
<sequence length="286" mass="30013">MPNISLYFVRHGQRIDQVDSSWATTSPCPQDPPLTQLGKRQARQTGTMIRDFAHESSSSSLSSPVSVFASVSAMCIDDNGVKMAKVSASGIQTENGGGGGNKDEDESVPQQQRGQGGSGGGRSDNESSATAATTTLQGMTPPESPDLSRAPPSTTGTTPPHNQDNTSTASSTQQGQGQDEEKATRRVSGPSTFSSSSHMNSNNSSSRSKRRPHHFAIVTSPFLRCSQTAIEMAIGMRSLPATVKSLSGTTGVAETKPQQQQQQQEDGDAVTIAVETGLSGKLTKTK</sequence>
<organism evidence="2 3">
    <name type="scientific">Linnemannia hyalina</name>
    <dbReference type="NCBI Taxonomy" id="64524"/>
    <lineage>
        <taxon>Eukaryota</taxon>
        <taxon>Fungi</taxon>
        <taxon>Fungi incertae sedis</taxon>
        <taxon>Mucoromycota</taxon>
        <taxon>Mortierellomycotina</taxon>
        <taxon>Mortierellomycetes</taxon>
        <taxon>Mortierellales</taxon>
        <taxon>Mortierellaceae</taxon>
        <taxon>Linnemannia</taxon>
    </lineage>
</organism>
<feature type="compositionally biased region" description="Polar residues" evidence="1">
    <location>
        <begin position="151"/>
        <end position="165"/>
    </location>
</feature>
<comment type="caution">
    <text evidence="2">The sequence shown here is derived from an EMBL/GenBank/DDBJ whole genome shotgun (WGS) entry which is preliminary data.</text>
</comment>
<feature type="region of interest" description="Disordered" evidence="1">
    <location>
        <begin position="247"/>
        <end position="268"/>
    </location>
</feature>
<feature type="compositionally biased region" description="Polar residues" evidence="1">
    <location>
        <begin position="126"/>
        <end position="138"/>
    </location>
</feature>
<gene>
    <name evidence="2" type="ORF">KI688_001105</name>
</gene>